<organism evidence="2 3">
    <name type="scientific">Sorghum bicolor</name>
    <name type="common">Sorghum</name>
    <name type="synonym">Sorghum vulgare</name>
    <dbReference type="NCBI Taxonomy" id="4558"/>
    <lineage>
        <taxon>Eukaryota</taxon>
        <taxon>Viridiplantae</taxon>
        <taxon>Streptophyta</taxon>
        <taxon>Embryophyta</taxon>
        <taxon>Tracheophyta</taxon>
        <taxon>Spermatophyta</taxon>
        <taxon>Magnoliopsida</taxon>
        <taxon>Liliopsida</taxon>
        <taxon>Poales</taxon>
        <taxon>Poaceae</taxon>
        <taxon>PACMAD clade</taxon>
        <taxon>Panicoideae</taxon>
        <taxon>Andropogonodae</taxon>
        <taxon>Andropogoneae</taxon>
        <taxon>Sorghinae</taxon>
        <taxon>Sorghum</taxon>
    </lineage>
</organism>
<feature type="compositionally biased region" description="Low complexity" evidence="1">
    <location>
        <begin position="73"/>
        <end position="89"/>
    </location>
</feature>
<accession>A0A1B6Q1U3</accession>
<dbReference type="EMBL" id="CM000762">
    <property type="protein sequence ID" value="KXG31835.2"/>
    <property type="molecule type" value="Genomic_DNA"/>
</dbReference>
<feature type="region of interest" description="Disordered" evidence="1">
    <location>
        <begin position="45"/>
        <end position="149"/>
    </location>
</feature>
<keyword evidence="3" id="KW-1185">Reference proteome</keyword>
<reference evidence="2 3" key="1">
    <citation type="journal article" date="2009" name="Nature">
        <title>The Sorghum bicolor genome and the diversification of grasses.</title>
        <authorList>
            <person name="Paterson A.H."/>
            <person name="Bowers J.E."/>
            <person name="Bruggmann R."/>
            <person name="Dubchak I."/>
            <person name="Grimwood J."/>
            <person name="Gundlach H."/>
            <person name="Haberer G."/>
            <person name="Hellsten U."/>
            <person name="Mitros T."/>
            <person name="Poliakov A."/>
            <person name="Schmutz J."/>
            <person name="Spannagl M."/>
            <person name="Tang H."/>
            <person name="Wang X."/>
            <person name="Wicker T."/>
            <person name="Bharti A.K."/>
            <person name="Chapman J."/>
            <person name="Feltus F.A."/>
            <person name="Gowik U."/>
            <person name="Grigoriev I.V."/>
            <person name="Lyons E."/>
            <person name="Maher C.A."/>
            <person name="Martis M."/>
            <person name="Narechania A."/>
            <person name="Otillar R.P."/>
            <person name="Penning B.W."/>
            <person name="Salamov A.A."/>
            <person name="Wang Y."/>
            <person name="Zhang L."/>
            <person name="Carpita N.C."/>
            <person name="Freeling M."/>
            <person name="Gingle A.R."/>
            <person name="Hash C.T."/>
            <person name="Keller B."/>
            <person name="Klein P."/>
            <person name="Kresovich S."/>
            <person name="McCann M.C."/>
            <person name="Ming R."/>
            <person name="Peterson D.G."/>
            <person name="Mehboob-ur-Rahman"/>
            <person name="Ware D."/>
            <person name="Westhoff P."/>
            <person name="Mayer K.F."/>
            <person name="Messing J."/>
            <person name="Rokhsar D.S."/>
        </authorList>
    </citation>
    <scope>NUCLEOTIDE SEQUENCE [LARGE SCALE GENOMIC DNA]</scope>
    <source>
        <strain evidence="3">cv. BTx623</strain>
    </source>
</reference>
<gene>
    <name evidence="2" type="ORF">SORBI_3003G065201</name>
</gene>
<dbReference type="Gramene" id="KXG31835">
    <property type="protein sequence ID" value="KXG31835"/>
    <property type="gene ID" value="SORBI_3003G065201"/>
</dbReference>
<reference evidence="3" key="2">
    <citation type="journal article" date="2018" name="Plant J.">
        <title>The Sorghum bicolor reference genome: improved assembly, gene annotations, a transcriptome atlas, and signatures of genome organization.</title>
        <authorList>
            <person name="McCormick R.F."/>
            <person name="Truong S.K."/>
            <person name="Sreedasyam A."/>
            <person name="Jenkins J."/>
            <person name="Shu S."/>
            <person name="Sims D."/>
            <person name="Kennedy M."/>
            <person name="Amirebrahimi M."/>
            <person name="Weers B.D."/>
            <person name="McKinley B."/>
            <person name="Mattison A."/>
            <person name="Morishige D.T."/>
            <person name="Grimwood J."/>
            <person name="Schmutz J."/>
            <person name="Mullet J.E."/>
        </authorList>
    </citation>
    <scope>NUCLEOTIDE SEQUENCE [LARGE SCALE GENOMIC DNA]</scope>
    <source>
        <strain evidence="3">cv. BTx623</strain>
    </source>
</reference>
<name>A0A1B6Q1U3_SORBI</name>
<evidence type="ECO:0000313" key="2">
    <source>
        <dbReference type="EMBL" id="KXG31835.2"/>
    </source>
</evidence>
<sequence>MLISRARTHAPPPYATAARARLHIRPRCPPLCACCSPRSRTEINHALPSLPHQKGEDSGTGDGAHPPPPPRLSRPASSASASPPHVSPLIAAPPPSVVPGHWPSSSSPATLVRREEEPQLVDPGAAASVPPSRTSRVLRCPAPGKASFG</sequence>
<dbReference type="InParanoid" id="A0A1B6Q1U3"/>
<evidence type="ECO:0000256" key="1">
    <source>
        <dbReference type="SAM" id="MobiDB-lite"/>
    </source>
</evidence>
<evidence type="ECO:0000313" key="3">
    <source>
        <dbReference type="Proteomes" id="UP000000768"/>
    </source>
</evidence>
<protein>
    <submittedName>
        <fullName evidence="2">Uncharacterized protein</fullName>
    </submittedName>
</protein>
<dbReference type="AlphaFoldDB" id="A0A1B6Q1U3"/>
<proteinExistence type="predicted"/>
<dbReference type="Proteomes" id="UP000000768">
    <property type="component" value="Chromosome 3"/>
</dbReference>